<name>W7QJ78_9ALTE</name>
<gene>
    <name evidence="4" type="ORF">DS2_14499</name>
</gene>
<feature type="domain" description="ATP-grasp" evidence="3">
    <location>
        <begin position="43"/>
        <end position="294"/>
    </location>
</feature>
<protein>
    <submittedName>
        <fullName evidence="4">Alpha-L-glutamate ligase-like protein</fullName>
    </submittedName>
</protein>
<keyword evidence="5" id="KW-1185">Reference proteome</keyword>
<dbReference type="InterPro" id="IPR011758">
    <property type="entry name" value="RimK-rel_E_lig"/>
</dbReference>
<dbReference type="PATRIC" id="fig|1328313.3.peg.2956"/>
<dbReference type="GO" id="GO:0005737">
    <property type="term" value="C:cytoplasm"/>
    <property type="evidence" value="ECO:0007669"/>
    <property type="project" value="TreeGrafter"/>
</dbReference>
<dbReference type="RefSeq" id="WP_035015553.1">
    <property type="nucleotide sequence ID" value="NZ_ARZY01000031.1"/>
</dbReference>
<reference evidence="4 5" key="1">
    <citation type="journal article" date="2014" name="Genome Announc.">
        <title>Draft Genome Sequence of the Agar-Degrading Bacterium Catenovulum sp. Strain DS-2, Isolated from Intestines of Haliotis diversicolor.</title>
        <authorList>
            <person name="Shan D."/>
            <person name="Li X."/>
            <person name="Gu Z."/>
            <person name="Wei G."/>
            <person name="Gao Z."/>
            <person name="Shao Z."/>
        </authorList>
    </citation>
    <scope>NUCLEOTIDE SEQUENCE [LARGE SCALE GENOMIC DNA]</scope>
    <source>
        <strain evidence="4 5">DS-2</strain>
    </source>
</reference>
<dbReference type="GO" id="GO:0005524">
    <property type="term" value="F:ATP binding"/>
    <property type="evidence" value="ECO:0007669"/>
    <property type="project" value="UniProtKB-UniRule"/>
</dbReference>
<dbReference type="GO" id="GO:0018169">
    <property type="term" value="F:ribosomal S6-glutamic acid ligase activity"/>
    <property type="evidence" value="ECO:0007669"/>
    <property type="project" value="TreeGrafter"/>
</dbReference>
<dbReference type="EMBL" id="ARZY01000031">
    <property type="protein sequence ID" value="EWH08992.1"/>
    <property type="molecule type" value="Genomic_DNA"/>
</dbReference>
<dbReference type="SUPFAM" id="SSF56059">
    <property type="entry name" value="Glutathione synthetase ATP-binding domain-like"/>
    <property type="match status" value="1"/>
</dbReference>
<organism evidence="4 5">
    <name type="scientific">Catenovulum agarivorans DS-2</name>
    <dbReference type="NCBI Taxonomy" id="1328313"/>
    <lineage>
        <taxon>Bacteria</taxon>
        <taxon>Pseudomonadati</taxon>
        <taxon>Pseudomonadota</taxon>
        <taxon>Gammaproteobacteria</taxon>
        <taxon>Alteromonadales</taxon>
        <taxon>Alteromonadaceae</taxon>
        <taxon>Catenovulum</taxon>
    </lineage>
</organism>
<dbReference type="PANTHER" id="PTHR21621:SF0">
    <property type="entry name" value="BETA-CITRYLGLUTAMATE SYNTHASE B-RELATED"/>
    <property type="match status" value="1"/>
</dbReference>
<dbReference type="InterPro" id="IPR011761">
    <property type="entry name" value="ATP-grasp"/>
</dbReference>
<sequence>MLVNPFKLASLGILGMNERNIKYIARYNERKLYPLVDNKLATKRLLENSDIHVPELIATIEHQSQINNLMTLLPSTGGFVIKPAQGSGGKGILVIQNNANPNFAKPNGSELNIEHLQHHCSNILAGLYSLGGKVDKAIIERLINFDQLFSDYSYEGVPDIRIIIFKGYPVMAMMRLSTEASDGKANLHQGAVGVGLDIANGQALHAVQFGKPVEYHPDTQQKLSELKVPNWTDMLELAAKCYEKTQLGYLGADIVLDVEKGPLLLELNARPGLSIQIANGCGLKPRLKMIEKQQQTRTAIERVLFSQQAFSLL</sequence>
<dbReference type="InterPro" id="IPR039523">
    <property type="entry name" value="RimK-rel_E_lig_ATP-grasp"/>
</dbReference>
<accession>W7QJ78</accession>
<dbReference type="Proteomes" id="UP000019276">
    <property type="component" value="Unassembled WGS sequence"/>
</dbReference>
<dbReference type="PROSITE" id="PS50975">
    <property type="entry name" value="ATP_GRASP"/>
    <property type="match status" value="1"/>
</dbReference>
<dbReference type="Pfam" id="PF14397">
    <property type="entry name" value="ATPgrasp_ST"/>
    <property type="match status" value="1"/>
</dbReference>
<evidence type="ECO:0000256" key="2">
    <source>
        <dbReference type="PROSITE-ProRule" id="PRU00409"/>
    </source>
</evidence>
<dbReference type="eggNOG" id="COG0189">
    <property type="taxonomic scope" value="Bacteria"/>
</dbReference>
<dbReference type="OrthoDB" id="336227at2"/>
<proteinExistence type="predicted"/>
<dbReference type="Gene3D" id="3.30.470.20">
    <property type="entry name" value="ATP-grasp fold, B domain"/>
    <property type="match status" value="1"/>
</dbReference>
<dbReference type="NCBIfam" id="TIGR02291">
    <property type="entry name" value="rimK_rel_E_lig"/>
    <property type="match status" value="1"/>
</dbReference>
<dbReference type="GO" id="GO:0046872">
    <property type="term" value="F:metal ion binding"/>
    <property type="evidence" value="ECO:0007669"/>
    <property type="project" value="InterPro"/>
</dbReference>
<evidence type="ECO:0000313" key="5">
    <source>
        <dbReference type="Proteomes" id="UP000019276"/>
    </source>
</evidence>
<dbReference type="PANTHER" id="PTHR21621">
    <property type="entry name" value="RIBOSOMAL PROTEIN S6 MODIFICATION PROTEIN"/>
    <property type="match status" value="1"/>
</dbReference>
<keyword evidence="1" id="KW-0464">Manganese</keyword>
<keyword evidence="2" id="KW-0547">Nucleotide-binding</keyword>
<evidence type="ECO:0000256" key="1">
    <source>
        <dbReference type="ARBA" id="ARBA00023211"/>
    </source>
</evidence>
<evidence type="ECO:0000313" key="4">
    <source>
        <dbReference type="EMBL" id="EWH08992.1"/>
    </source>
</evidence>
<evidence type="ECO:0000259" key="3">
    <source>
        <dbReference type="PROSITE" id="PS50975"/>
    </source>
</evidence>
<dbReference type="AlphaFoldDB" id="W7QJ78"/>
<comment type="caution">
    <text evidence="4">The sequence shown here is derived from an EMBL/GenBank/DDBJ whole genome shotgun (WGS) entry which is preliminary data.</text>
</comment>
<keyword evidence="4" id="KW-0436">Ligase</keyword>
<dbReference type="STRING" id="1328313.DS2_14499"/>
<dbReference type="GO" id="GO:0009432">
    <property type="term" value="P:SOS response"/>
    <property type="evidence" value="ECO:0007669"/>
    <property type="project" value="TreeGrafter"/>
</dbReference>
<keyword evidence="2" id="KW-0067">ATP-binding</keyword>